<evidence type="ECO:0000256" key="1">
    <source>
        <dbReference type="SAM" id="SignalP"/>
    </source>
</evidence>
<dbReference type="Proteomes" id="UP000676169">
    <property type="component" value="Chromosome"/>
</dbReference>
<protein>
    <recommendedName>
        <fullName evidence="4">Beta-galactosidase trimerisation domain-containing protein</fullName>
    </recommendedName>
</protein>
<sequence>MHVSTFFSTLLLALPALALADLPPPFPSDPAAAAERTCFQTSEAWNPNGNLRSDVALVYGIDAGLPDRIKTWRDRGYRVHVMTGVAWGNYQDYLYGRFDGVNHEDNAQTDKNGKKIGHGGDVYYMCPTSNYGTYLATGVQRALDAGAEAIHLEEPEFWARAGYSEAFKREWQDYYKEPWQPPHLTVDVQWRSSKLKYYLYRRALQQVFDHVQTFNHKTGAKVRCYVPTHSLINYAHWCIVSPQSSLANLNGCDGYIAQVWTGTARTPNHFRGVGKERTFETAFLEYGAMQNLVRSTGRGVWYLNDPVEDNPRHDWTDYRTNWESTLVASLLQPDVSSYEVAPWPERIFGGKYPKSAKPEDRKPIPPAYATELQVVMNALNDMKQPDIQWEAGTPGIGVLVSDSLMFQREQPTPSDPNMAHFYGQAMPMVKRGIPVTPVQLENVALNGFLDGMKILMLSYQGQKPMSADVHAPLAAWVKQGGVLVMIDDDSDPYNRVKEWWNEDGKTTTVPRQHLFQTLGVKDEAFTGTNEVTVGKGAVIWLKRSPVGLALSTEADALLASVIRKAIERSGGTWKETNHLALRRGPYWIGAGLDESIGGDAKTLTGRLVDLFDSELKVQRTVDLTPGSRRFLMDLDRIKGTGTRVLASACKALPDPSKGHPAWTVEGVGNTEAIVLISCDKAPKSILLGGQPLASFDYDAAEKLLRARFQNEATPRLLEMIVE</sequence>
<keyword evidence="1" id="KW-0732">Signal</keyword>
<keyword evidence="3" id="KW-1185">Reference proteome</keyword>
<dbReference type="KEGG" id="lamb:KBB96_12000"/>
<evidence type="ECO:0000313" key="2">
    <source>
        <dbReference type="EMBL" id="QUE49595.1"/>
    </source>
</evidence>
<dbReference type="RefSeq" id="WP_211629684.1">
    <property type="nucleotide sequence ID" value="NZ_CP073100.1"/>
</dbReference>
<gene>
    <name evidence="2" type="ORF">KBB96_12000</name>
</gene>
<organism evidence="2 3">
    <name type="scientific">Luteolibacter ambystomatis</name>
    <dbReference type="NCBI Taxonomy" id="2824561"/>
    <lineage>
        <taxon>Bacteria</taxon>
        <taxon>Pseudomonadati</taxon>
        <taxon>Verrucomicrobiota</taxon>
        <taxon>Verrucomicrobiia</taxon>
        <taxon>Verrucomicrobiales</taxon>
        <taxon>Verrucomicrobiaceae</taxon>
        <taxon>Luteolibacter</taxon>
    </lineage>
</organism>
<proteinExistence type="predicted"/>
<dbReference type="EMBL" id="CP073100">
    <property type="protein sequence ID" value="QUE49595.1"/>
    <property type="molecule type" value="Genomic_DNA"/>
</dbReference>
<accession>A0A975G696</accession>
<name>A0A975G696_9BACT</name>
<feature type="chain" id="PRO_5036925784" description="Beta-galactosidase trimerisation domain-containing protein" evidence="1">
    <location>
        <begin position="21"/>
        <end position="722"/>
    </location>
</feature>
<reference evidence="2" key="1">
    <citation type="submission" date="2021-04" db="EMBL/GenBank/DDBJ databases">
        <title>Luteolibacter sp. 32A isolated from the skin of an Anderson's salamander (Ambystoma andersonii).</title>
        <authorList>
            <person name="Spergser J."/>
            <person name="Busse H.-J."/>
        </authorList>
    </citation>
    <scope>NUCLEOTIDE SEQUENCE</scope>
    <source>
        <strain evidence="2">32A</strain>
    </source>
</reference>
<dbReference type="AlphaFoldDB" id="A0A975G696"/>
<evidence type="ECO:0000313" key="3">
    <source>
        <dbReference type="Proteomes" id="UP000676169"/>
    </source>
</evidence>
<feature type="signal peptide" evidence="1">
    <location>
        <begin position="1"/>
        <end position="20"/>
    </location>
</feature>
<evidence type="ECO:0008006" key="4">
    <source>
        <dbReference type="Google" id="ProtNLM"/>
    </source>
</evidence>